<dbReference type="FunFam" id="1.10.630.10:FF:000026">
    <property type="entry name" value="Cytochrome P450 82C4"/>
    <property type="match status" value="1"/>
</dbReference>
<dbReference type="InterPro" id="IPR036396">
    <property type="entry name" value="Cyt_P450_sf"/>
</dbReference>
<dbReference type="GO" id="GO:0016705">
    <property type="term" value="F:oxidoreductase activity, acting on paired donors, with incorporation or reduction of molecular oxygen"/>
    <property type="evidence" value="ECO:0007669"/>
    <property type="project" value="InterPro"/>
</dbReference>
<evidence type="ECO:0000256" key="1">
    <source>
        <dbReference type="ARBA" id="ARBA00001971"/>
    </source>
</evidence>
<keyword evidence="6 8" id="KW-0503">Monooxygenase</keyword>
<dbReference type="PROSITE" id="PS00086">
    <property type="entry name" value="CYTOCHROME_P450"/>
    <property type="match status" value="1"/>
</dbReference>
<dbReference type="Gene3D" id="1.10.630.10">
    <property type="entry name" value="Cytochrome P450"/>
    <property type="match status" value="1"/>
</dbReference>
<sequence>MVVLSLSTVLLFYIIFIRKTNTKSTEREAPEPNGAWPIVGHLHLFGGSDQLFHRTLGAMADKYGPAFNIRLGTRRAFVVSSWEVAKECFTVNDKAFSSRPKTASVKHMGYNYKMFSLGPYGRFWREMRKISIHELLSNRRVEMMKDVRSLEINSGISELYGRWTKNSHQPVVVELTKWVDHMMLNMIVMMVAGKRYFGVEDEGQRCHKAIDDFFRLSGHFVVSDVIPFLWWLDLHGYEKQMKQTATDVDIVLGGWLDEHRKKRKQQNKDDVKDFIDAMLSLEDEGKLSDFEMDSDTIIKSTCLSILQGGTDATGVTLTWAFALLVNHPDVLKKLQDELDEQVGKDKQVDVSDIKNLPFLQAVIKETLRLCPPGPLLVPREATEDCKVAGYKVKAGTQLIVNAWKLQRDPSIWNDPSKYHPERFMSLDNKHVDVTGQQFLLVPFGSGRRSCPATTLALHVVHLTVARVVHSFDLVQPGGLPLDMTEGPGLTAPKKKPLEVHITPRLPSVLYT</sequence>
<keyword evidence="3 7" id="KW-0479">Metal-binding</keyword>
<keyword evidence="2 7" id="KW-0349">Heme</keyword>
<evidence type="ECO:0000256" key="8">
    <source>
        <dbReference type="RuleBase" id="RU000461"/>
    </source>
</evidence>
<evidence type="ECO:0000313" key="10">
    <source>
        <dbReference type="EMBL" id="KAD6119211.1"/>
    </source>
</evidence>
<gene>
    <name evidence="10" type="ORF">E3N88_10482</name>
</gene>
<name>A0A5N6PAL8_9ASTR</name>
<dbReference type="Pfam" id="PF00067">
    <property type="entry name" value="p450"/>
    <property type="match status" value="1"/>
</dbReference>
<reference evidence="10 11" key="1">
    <citation type="submission" date="2019-05" db="EMBL/GenBank/DDBJ databases">
        <title>Mikania micrantha, genome provides insights into the molecular mechanism of rapid growth.</title>
        <authorList>
            <person name="Liu B."/>
        </authorList>
    </citation>
    <scope>NUCLEOTIDE SEQUENCE [LARGE SCALE GENOMIC DNA]</scope>
    <source>
        <strain evidence="10">NLD-2019</strain>
        <tissue evidence="10">Leaf</tissue>
    </source>
</reference>
<evidence type="ECO:0000256" key="2">
    <source>
        <dbReference type="ARBA" id="ARBA00022617"/>
    </source>
</evidence>
<dbReference type="PANTHER" id="PTHR47947:SF19">
    <property type="entry name" value="CYTOCHROME P450 82C3-RELATED"/>
    <property type="match status" value="1"/>
</dbReference>
<dbReference type="InterPro" id="IPR001128">
    <property type="entry name" value="Cyt_P450"/>
</dbReference>
<dbReference type="GO" id="GO:0020037">
    <property type="term" value="F:heme binding"/>
    <property type="evidence" value="ECO:0007669"/>
    <property type="project" value="InterPro"/>
</dbReference>
<feature type="signal peptide" evidence="9">
    <location>
        <begin position="1"/>
        <end position="22"/>
    </location>
</feature>
<evidence type="ECO:0000256" key="4">
    <source>
        <dbReference type="ARBA" id="ARBA00023002"/>
    </source>
</evidence>
<comment type="caution">
    <text evidence="10">The sequence shown here is derived from an EMBL/GenBank/DDBJ whole genome shotgun (WGS) entry which is preliminary data.</text>
</comment>
<dbReference type="InterPro" id="IPR017972">
    <property type="entry name" value="Cyt_P450_CS"/>
</dbReference>
<keyword evidence="5 7" id="KW-0408">Iron</keyword>
<dbReference type="SUPFAM" id="SSF48264">
    <property type="entry name" value="Cytochrome P450"/>
    <property type="match status" value="1"/>
</dbReference>
<evidence type="ECO:0000256" key="7">
    <source>
        <dbReference type="PIRSR" id="PIRSR602401-1"/>
    </source>
</evidence>
<dbReference type="GO" id="GO:0005506">
    <property type="term" value="F:iron ion binding"/>
    <property type="evidence" value="ECO:0007669"/>
    <property type="project" value="InterPro"/>
</dbReference>
<evidence type="ECO:0000256" key="3">
    <source>
        <dbReference type="ARBA" id="ARBA00022723"/>
    </source>
</evidence>
<dbReference type="PRINTS" id="PR00385">
    <property type="entry name" value="P450"/>
</dbReference>
<dbReference type="InterPro" id="IPR050651">
    <property type="entry name" value="Plant_Cytochrome_P450_Monoox"/>
</dbReference>
<evidence type="ECO:0008006" key="12">
    <source>
        <dbReference type="Google" id="ProtNLM"/>
    </source>
</evidence>
<keyword evidence="11" id="KW-1185">Reference proteome</keyword>
<dbReference type="AlphaFoldDB" id="A0A5N6PAL8"/>
<dbReference type="InterPro" id="IPR002401">
    <property type="entry name" value="Cyt_P450_E_grp-I"/>
</dbReference>
<feature type="chain" id="PRO_5024433319" description="Cytochrome P450" evidence="9">
    <location>
        <begin position="23"/>
        <end position="511"/>
    </location>
</feature>
<comment type="similarity">
    <text evidence="8">Belongs to the cytochrome P450 family.</text>
</comment>
<comment type="cofactor">
    <cofactor evidence="1 7">
        <name>heme</name>
        <dbReference type="ChEBI" id="CHEBI:30413"/>
    </cofactor>
</comment>
<evidence type="ECO:0000256" key="9">
    <source>
        <dbReference type="SAM" id="SignalP"/>
    </source>
</evidence>
<keyword evidence="4 8" id="KW-0560">Oxidoreductase</keyword>
<dbReference type="CDD" id="cd20654">
    <property type="entry name" value="CYP82"/>
    <property type="match status" value="1"/>
</dbReference>
<evidence type="ECO:0000256" key="5">
    <source>
        <dbReference type="ARBA" id="ARBA00023004"/>
    </source>
</evidence>
<dbReference type="PRINTS" id="PR00463">
    <property type="entry name" value="EP450I"/>
</dbReference>
<evidence type="ECO:0000256" key="6">
    <source>
        <dbReference type="ARBA" id="ARBA00023033"/>
    </source>
</evidence>
<protein>
    <recommendedName>
        <fullName evidence="12">Cytochrome P450</fullName>
    </recommendedName>
</protein>
<feature type="binding site" description="axial binding residue" evidence="7">
    <location>
        <position position="450"/>
    </location>
    <ligand>
        <name>heme</name>
        <dbReference type="ChEBI" id="CHEBI:30413"/>
    </ligand>
    <ligandPart>
        <name>Fe</name>
        <dbReference type="ChEBI" id="CHEBI:18248"/>
    </ligandPart>
</feature>
<dbReference type="EMBL" id="SZYD01000005">
    <property type="protein sequence ID" value="KAD6119211.1"/>
    <property type="molecule type" value="Genomic_DNA"/>
</dbReference>
<keyword evidence="9" id="KW-0732">Signal</keyword>
<dbReference type="OrthoDB" id="2789670at2759"/>
<evidence type="ECO:0000313" key="11">
    <source>
        <dbReference type="Proteomes" id="UP000326396"/>
    </source>
</evidence>
<dbReference type="PANTHER" id="PTHR47947">
    <property type="entry name" value="CYTOCHROME P450 82C3-RELATED"/>
    <property type="match status" value="1"/>
</dbReference>
<organism evidence="10 11">
    <name type="scientific">Mikania micrantha</name>
    <name type="common">bitter vine</name>
    <dbReference type="NCBI Taxonomy" id="192012"/>
    <lineage>
        <taxon>Eukaryota</taxon>
        <taxon>Viridiplantae</taxon>
        <taxon>Streptophyta</taxon>
        <taxon>Embryophyta</taxon>
        <taxon>Tracheophyta</taxon>
        <taxon>Spermatophyta</taxon>
        <taxon>Magnoliopsida</taxon>
        <taxon>eudicotyledons</taxon>
        <taxon>Gunneridae</taxon>
        <taxon>Pentapetalae</taxon>
        <taxon>asterids</taxon>
        <taxon>campanulids</taxon>
        <taxon>Asterales</taxon>
        <taxon>Asteraceae</taxon>
        <taxon>Asteroideae</taxon>
        <taxon>Heliantheae alliance</taxon>
        <taxon>Eupatorieae</taxon>
        <taxon>Mikania</taxon>
    </lineage>
</organism>
<dbReference type="Proteomes" id="UP000326396">
    <property type="component" value="Linkage Group LG13"/>
</dbReference>
<dbReference type="GO" id="GO:0004497">
    <property type="term" value="F:monooxygenase activity"/>
    <property type="evidence" value="ECO:0007669"/>
    <property type="project" value="UniProtKB-KW"/>
</dbReference>
<accession>A0A5N6PAL8</accession>
<proteinExistence type="inferred from homology"/>